<evidence type="ECO:0000259" key="2">
    <source>
        <dbReference type="PROSITE" id="PS50097"/>
    </source>
</evidence>
<name>A0ABN8M506_9CNID</name>
<dbReference type="PROSITE" id="PS50097">
    <property type="entry name" value="BTB"/>
    <property type="match status" value="1"/>
</dbReference>
<accession>A0ABN8M506</accession>
<dbReference type="Pfam" id="PF12796">
    <property type="entry name" value="Ank_2"/>
    <property type="match status" value="1"/>
</dbReference>
<organism evidence="3 4">
    <name type="scientific">Porites evermanni</name>
    <dbReference type="NCBI Taxonomy" id="104178"/>
    <lineage>
        <taxon>Eukaryota</taxon>
        <taxon>Metazoa</taxon>
        <taxon>Cnidaria</taxon>
        <taxon>Anthozoa</taxon>
        <taxon>Hexacorallia</taxon>
        <taxon>Scleractinia</taxon>
        <taxon>Fungiina</taxon>
        <taxon>Poritidae</taxon>
        <taxon>Porites</taxon>
    </lineage>
</organism>
<feature type="repeat" description="ANK" evidence="1">
    <location>
        <begin position="69"/>
        <end position="101"/>
    </location>
</feature>
<dbReference type="PROSITE" id="PS50297">
    <property type="entry name" value="ANK_REP_REGION"/>
    <property type="match status" value="1"/>
</dbReference>
<dbReference type="InterPro" id="IPR011333">
    <property type="entry name" value="SKP1/BTB/POZ_sf"/>
</dbReference>
<dbReference type="SMART" id="SM00248">
    <property type="entry name" value="ANK"/>
    <property type="match status" value="3"/>
</dbReference>
<dbReference type="Pfam" id="PF07707">
    <property type="entry name" value="BACK"/>
    <property type="match status" value="1"/>
</dbReference>
<proteinExistence type="predicted"/>
<keyword evidence="1" id="KW-0040">ANK repeat</keyword>
<keyword evidence="4" id="KW-1185">Reference proteome</keyword>
<dbReference type="Pfam" id="PF00651">
    <property type="entry name" value="BTB"/>
    <property type="match status" value="1"/>
</dbReference>
<evidence type="ECO:0000313" key="3">
    <source>
        <dbReference type="EMBL" id="CAH3023446.1"/>
    </source>
</evidence>
<dbReference type="Gene3D" id="1.25.40.20">
    <property type="entry name" value="Ankyrin repeat-containing domain"/>
    <property type="match status" value="1"/>
</dbReference>
<comment type="caution">
    <text evidence="3">The sequence shown here is derived from an EMBL/GenBank/DDBJ whole genome shotgun (WGS) entry which is preliminary data.</text>
</comment>
<dbReference type="Gene3D" id="3.30.710.10">
    <property type="entry name" value="Potassium Channel Kv1.1, Chain A"/>
    <property type="match status" value="1"/>
</dbReference>
<dbReference type="Gene3D" id="1.25.40.420">
    <property type="match status" value="1"/>
</dbReference>
<dbReference type="SMART" id="SM00225">
    <property type="entry name" value="BTB"/>
    <property type="match status" value="1"/>
</dbReference>
<dbReference type="SUPFAM" id="SSF48403">
    <property type="entry name" value="Ankyrin repeat"/>
    <property type="match status" value="1"/>
</dbReference>
<dbReference type="PROSITE" id="PS50088">
    <property type="entry name" value="ANK_REPEAT"/>
    <property type="match status" value="2"/>
</dbReference>
<dbReference type="InterPro" id="IPR002110">
    <property type="entry name" value="Ankyrin_rpt"/>
</dbReference>
<feature type="repeat" description="ANK" evidence="1">
    <location>
        <begin position="35"/>
        <end position="67"/>
    </location>
</feature>
<dbReference type="PANTHER" id="PTHR45774">
    <property type="entry name" value="BTB/POZ DOMAIN-CONTAINING"/>
    <property type="match status" value="1"/>
</dbReference>
<dbReference type="InterPro" id="IPR036770">
    <property type="entry name" value="Ankyrin_rpt-contain_sf"/>
</dbReference>
<dbReference type="Proteomes" id="UP001159427">
    <property type="component" value="Unassembled WGS sequence"/>
</dbReference>
<dbReference type="InterPro" id="IPR011705">
    <property type="entry name" value="BACK"/>
</dbReference>
<dbReference type="EMBL" id="CALNXI010000261">
    <property type="protein sequence ID" value="CAH3023446.1"/>
    <property type="molecule type" value="Genomic_DNA"/>
</dbReference>
<dbReference type="Gene3D" id="2.60.120.820">
    <property type="entry name" value="PHR domain"/>
    <property type="match status" value="1"/>
</dbReference>
<dbReference type="PANTHER" id="PTHR45774:SF3">
    <property type="entry name" value="BTB (POZ) DOMAIN-CONTAINING 2B-RELATED"/>
    <property type="match status" value="1"/>
</dbReference>
<protein>
    <recommendedName>
        <fullName evidence="2">BTB domain-containing protein</fullName>
    </recommendedName>
</protein>
<gene>
    <name evidence="3" type="ORF">PEVE_00019360</name>
</gene>
<dbReference type="SMART" id="SM00875">
    <property type="entry name" value="BACK"/>
    <property type="match status" value="1"/>
</dbReference>
<evidence type="ECO:0000313" key="4">
    <source>
        <dbReference type="Proteomes" id="UP001159427"/>
    </source>
</evidence>
<reference evidence="3 4" key="1">
    <citation type="submission" date="2022-05" db="EMBL/GenBank/DDBJ databases">
        <authorList>
            <consortium name="Genoscope - CEA"/>
            <person name="William W."/>
        </authorList>
    </citation>
    <scope>NUCLEOTIDE SEQUENCE [LARGE SCALE GENOMIC DNA]</scope>
</reference>
<evidence type="ECO:0000256" key="1">
    <source>
        <dbReference type="PROSITE-ProRule" id="PRU00023"/>
    </source>
</evidence>
<sequence length="675" mass="76631">MADGGELTAAAATGDLKAVKTIIDRGVDVNSYSPEGFRPLCIAAFWAYNNIVQLLLDRGADVNACNRGTNWTALHCATFQGHGKVVMALMNHNPDLTITDNLGRSAVDLASALDTIWPFFAAAGCRRTSKADLIRMDIVKKVEVKDNKVPSSEKAYFSRPGSAYVFKTQSLYGSQTQHSYQQQLALNSGDVLTASETSALNTSRTNNPAFSPSSNFRIAMDLSAEIETDDWQSTRETVRERNKYMFLNPMISDVSFLVQDSTKEQGTKVALPAHKYVLAISSPVFYAMFYGGVAEQGKQIELPDCNSECLTEFLRFIYYDELHLTANSVLGVMYLAKKYLVLSLMRRCGRFLEERIDPNNVFETLTQARHFREKELEKRCWFIVDLNTKQCLHSPSFLELDQAALRSLLRRETLRIEESELFEYSMRWAKKQCEIEELEVSGINLRTILGDALYFLRFPVMTQKQFAEKVVPQDVLTDREALNVFLHFSTQNSKPDVPFPFVPRSGRPIRRCCRYSEAPSSHHWHRPPSNGTGRREETLFFTVTTESPVYIAGGRVFTRSFGLSDVESRRDKVQLWIKQESPPEKVLGFVEGEYLPDNSGTFNGDGIDVTFKTAILVKSGMRYSLRCVIWFSQSVTSNKNTPLKEVVYDQTKFTFENLYYGSHFTELMFYTPWSA</sequence>
<dbReference type="InterPro" id="IPR000210">
    <property type="entry name" value="BTB/POZ_dom"/>
</dbReference>
<dbReference type="InterPro" id="IPR038648">
    <property type="entry name" value="PHR_sf"/>
</dbReference>
<feature type="domain" description="BTB" evidence="2">
    <location>
        <begin position="252"/>
        <end position="326"/>
    </location>
</feature>
<dbReference type="SUPFAM" id="SSF54695">
    <property type="entry name" value="POZ domain"/>
    <property type="match status" value="1"/>
</dbReference>